<dbReference type="InterPro" id="IPR008040">
    <property type="entry name" value="Hydant_A_N"/>
</dbReference>
<dbReference type="Gene3D" id="3.40.1610.10">
    <property type="entry name" value="CV3147-like domain"/>
    <property type="match status" value="1"/>
</dbReference>
<dbReference type="PANTHER" id="PTHR11365:SF10">
    <property type="entry name" value="HYDANTOINASE_OXOPROLINASE"/>
    <property type="match status" value="1"/>
</dbReference>
<dbReference type="EMBL" id="PXOA01000522">
    <property type="protein sequence ID" value="RFU74566.1"/>
    <property type="molecule type" value="Genomic_DNA"/>
</dbReference>
<evidence type="ECO:0000256" key="1">
    <source>
        <dbReference type="SAM" id="SignalP"/>
    </source>
</evidence>
<sequence length="992" mass="106261">MILIRLTTVMIIIQIEGGTNTDAVVACRTSSTGTDTGREPKTEILASYKSQTTVDITSGIQAAIRQVLATAQVPLESVISVNIGTTHFINAVVQADASNLERVAVLRLCAPFGKEVAPFGDFPPSLRNILDGYSAIVDGGLEIDGRPIREINTTEIFHHAEEIRRRGISTVIVVGVFSPLDTAADPQEEQVRQILQQNIPDIDVVCSRDLGRVGFLERENAAILNGSILKFARKTIRSFQDAIRGLGLRCPLFLTQNDGTVMDVVAAAVAPIKTFSSGATNSLTGAVFLANMQNKPLHDDSETENSQIIMVDVGGTTSDFAVLSKSGFPRQASATATIGGVRTAFSMPEVVSIGLGGGSLVQLGENGKVSVGPVSVGHRLQDEAICFGGKTLTATDIVIAKGIHDDSLPEWKGDISPDVLTSATRQIALKMERCIETMKTSDADVVLLLVGGGSIIQNSKLKNVKKCLRPPFYKVANAVGAAIAKVSGEVDRIIIPNGRSHEEIIDEIKSESLALAQRNGARPGHIEVTEIDLIPVQYVTNNAVRAIAKAVGELEWKPQVKGHVERSLNGTVHQNEAATNGSYIQPVNGTAEYSNNHVPLESMLFSIDLEQYVPDVSKETGEWFVSELDLELIGEGCGILGTGGGGSVYTGLLHSRQTLRSCPKKKMRIVDICSLSSDSNIGLPAFAGSPSVSNERLISGDELSSAAQELARFLDIDGYDAMMPAEIGGSNGMRAFAAAVSMDIPVVDADTMGRAFPKIDMALPYVFGQASPAPAVVSDARDNVQIIARVENSHRFENIVRAGCIELGLYTAVSMAPLKAGVVKKYCCLGTLSLAWFMGRAICLARQRKKNVVRELLNAMPGGRLLYTGKVVDIRREVKGGWTIGTATLEPFDNDDDEDDGDTITKPETRQLVLSYQNEFYSAELRDPTGKLPLQMICITPDLITVLDSHTGTALGTHELRYGLRVAAIGMPAHPHWLTKEGLMAGGPQAFG</sequence>
<name>A0A395NEM1_TRIAR</name>
<dbReference type="InterPro" id="IPR002821">
    <property type="entry name" value="Hydantoinase_A"/>
</dbReference>
<dbReference type="InterPro" id="IPR027479">
    <property type="entry name" value="S-Me-THD_N_sf"/>
</dbReference>
<proteinExistence type="predicted"/>
<dbReference type="Pfam" id="PF05378">
    <property type="entry name" value="Hydant_A_N"/>
    <property type="match status" value="1"/>
</dbReference>
<dbReference type="Gene3D" id="2.40.390.10">
    <property type="entry name" value="CV3147-like"/>
    <property type="match status" value="1"/>
</dbReference>
<dbReference type="OrthoDB" id="5404895at2759"/>
<dbReference type="Pfam" id="PF06032">
    <property type="entry name" value="S-Me-THD_N"/>
    <property type="match status" value="1"/>
</dbReference>
<dbReference type="GO" id="GO:0016787">
    <property type="term" value="F:hydrolase activity"/>
    <property type="evidence" value="ECO:0007669"/>
    <property type="project" value="InterPro"/>
</dbReference>
<dbReference type="SUPFAM" id="SSF160991">
    <property type="entry name" value="CV3147-like"/>
    <property type="match status" value="1"/>
</dbReference>
<dbReference type="InterPro" id="IPR024071">
    <property type="entry name" value="S-Me-THD_C_sf"/>
</dbReference>
<dbReference type="Proteomes" id="UP000266272">
    <property type="component" value="Unassembled WGS sequence"/>
</dbReference>
<keyword evidence="7" id="KW-1185">Reference proteome</keyword>
<evidence type="ECO:0000313" key="6">
    <source>
        <dbReference type="EMBL" id="RFU74566.1"/>
    </source>
</evidence>
<evidence type="ECO:0000259" key="5">
    <source>
        <dbReference type="Pfam" id="PF20906"/>
    </source>
</evidence>
<accession>A0A395NEM1</accession>
<dbReference type="SUPFAM" id="SSF53067">
    <property type="entry name" value="Actin-like ATPase domain"/>
    <property type="match status" value="1"/>
</dbReference>
<evidence type="ECO:0000259" key="3">
    <source>
        <dbReference type="Pfam" id="PF05378"/>
    </source>
</evidence>
<dbReference type="Pfam" id="PF20906">
    <property type="entry name" value="S-Me-THD_C"/>
    <property type="match status" value="1"/>
</dbReference>
<evidence type="ECO:0000259" key="2">
    <source>
        <dbReference type="Pfam" id="PF01968"/>
    </source>
</evidence>
<feature type="signal peptide" evidence="1">
    <location>
        <begin position="1"/>
        <end position="17"/>
    </location>
</feature>
<feature type="domain" description="Hydantoinase A/oxoprolinase" evidence="2">
    <location>
        <begin position="218"/>
        <end position="400"/>
    </location>
</feature>
<feature type="domain" description="S-Me-THD N-terminal" evidence="4">
    <location>
        <begin position="629"/>
        <end position="787"/>
    </location>
</feature>
<dbReference type="InterPro" id="IPR043129">
    <property type="entry name" value="ATPase_NBD"/>
</dbReference>
<dbReference type="PANTHER" id="PTHR11365">
    <property type="entry name" value="5-OXOPROLINASE RELATED"/>
    <property type="match status" value="1"/>
</dbReference>
<evidence type="ECO:0000313" key="7">
    <source>
        <dbReference type="Proteomes" id="UP000266272"/>
    </source>
</evidence>
<keyword evidence="1" id="KW-0732">Signal</keyword>
<dbReference type="Pfam" id="PF01968">
    <property type="entry name" value="Hydantoinase_A"/>
    <property type="match status" value="1"/>
</dbReference>
<comment type="caution">
    <text evidence="6">The sequence shown here is derived from an EMBL/GenBank/DDBJ whole genome shotgun (WGS) entry which is preliminary data.</text>
</comment>
<feature type="domain" description="Hydantoinase/oxoprolinase N-terminal" evidence="3">
    <location>
        <begin position="17"/>
        <end position="198"/>
    </location>
</feature>
<dbReference type="InterPro" id="IPR048350">
    <property type="entry name" value="S-Me-THD-like_C"/>
</dbReference>
<protein>
    <submittedName>
        <fullName evidence="6">Hydantoinase</fullName>
    </submittedName>
</protein>
<feature type="domain" description="S-Me-THD-like C-terminal" evidence="5">
    <location>
        <begin position="793"/>
        <end position="992"/>
    </location>
</feature>
<gene>
    <name evidence="6" type="ORF">TARUN_7682</name>
</gene>
<feature type="chain" id="PRO_5017197149" evidence="1">
    <location>
        <begin position="18"/>
        <end position="992"/>
    </location>
</feature>
<organism evidence="6 7">
    <name type="scientific">Trichoderma arundinaceum</name>
    <dbReference type="NCBI Taxonomy" id="490622"/>
    <lineage>
        <taxon>Eukaryota</taxon>
        <taxon>Fungi</taxon>
        <taxon>Dikarya</taxon>
        <taxon>Ascomycota</taxon>
        <taxon>Pezizomycotina</taxon>
        <taxon>Sordariomycetes</taxon>
        <taxon>Hypocreomycetidae</taxon>
        <taxon>Hypocreales</taxon>
        <taxon>Hypocreaceae</taxon>
        <taxon>Trichoderma</taxon>
    </lineage>
</organism>
<dbReference type="InterPro" id="IPR045079">
    <property type="entry name" value="Oxoprolinase-like"/>
</dbReference>
<dbReference type="InterPro" id="IPR010318">
    <property type="entry name" value="S-Me-THD_N"/>
</dbReference>
<evidence type="ECO:0000259" key="4">
    <source>
        <dbReference type="Pfam" id="PF06032"/>
    </source>
</evidence>
<dbReference type="AlphaFoldDB" id="A0A395NEM1"/>
<reference evidence="6 7" key="1">
    <citation type="journal article" date="2018" name="PLoS Pathog.">
        <title>Evolution of structural diversity of trichothecenes, a family of toxins produced by plant pathogenic and entomopathogenic fungi.</title>
        <authorList>
            <person name="Proctor R.H."/>
            <person name="McCormick S.P."/>
            <person name="Kim H.S."/>
            <person name="Cardoza R.E."/>
            <person name="Stanley A.M."/>
            <person name="Lindo L."/>
            <person name="Kelly A."/>
            <person name="Brown D.W."/>
            <person name="Lee T."/>
            <person name="Vaughan M.M."/>
            <person name="Alexander N.J."/>
            <person name="Busman M."/>
            <person name="Gutierrez S."/>
        </authorList>
    </citation>
    <scope>NUCLEOTIDE SEQUENCE [LARGE SCALE GENOMIC DNA]</scope>
    <source>
        <strain evidence="6 7">IBT 40837</strain>
    </source>
</reference>